<dbReference type="Proteomes" id="UP000887568">
    <property type="component" value="Unplaced"/>
</dbReference>
<dbReference type="RefSeq" id="XP_038059312.1">
    <property type="nucleotide sequence ID" value="XM_038203384.1"/>
</dbReference>
<dbReference type="InterPro" id="IPR036259">
    <property type="entry name" value="MFS_trans_sf"/>
</dbReference>
<dbReference type="OMA" id="EIMIRIV"/>
<dbReference type="PANTHER" id="PTHR11360">
    <property type="entry name" value="MONOCARBOXYLATE TRANSPORTER"/>
    <property type="match status" value="1"/>
</dbReference>
<feature type="transmembrane region" description="Helical" evidence="1">
    <location>
        <begin position="268"/>
        <end position="291"/>
    </location>
</feature>
<feature type="transmembrane region" description="Helical" evidence="1">
    <location>
        <begin position="20"/>
        <end position="38"/>
    </location>
</feature>
<dbReference type="AlphaFoldDB" id="A0A914A625"/>
<dbReference type="InterPro" id="IPR011701">
    <property type="entry name" value="MFS"/>
</dbReference>
<keyword evidence="1" id="KW-0812">Transmembrane</keyword>
<feature type="transmembrane region" description="Helical" evidence="1">
    <location>
        <begin position="164"/>
        <end position="186"/>
    </location>
</feature>
<feature type="transmembrane region" description="Helical" evidence="1">
    <location>
        <begin position="422"/>
        <end position="443"/>
    </location>
</feature>
<feature type="transmembrane region" description="Helical" evidence="1">
    <location>
        <begin position="131"/>
        <end position="152"/>
    </location>
</feature>
<accession>A0A914A625</accession>
<organism evidence="2 3">
    <name type="scientific">Patiria miniata</name>
    <name type="common">Bat star</name>
    <name type="synonym">Asterina miniata</name>
    <dbReference type="NCBI Taxonomy" id="46514"/>
    <lineage>
        <taxon>Eukaryota</taxon>
        <taxon>Metazoa</taxon>
        <taxon>Echinodermata</taxon>
        <taxon>Eleutherozoa</taxon>
        <taxon>Asterozoa</taxon>
        <taxon>Asteroidea</taxon>
        <taxon>Valvatacea</taxon>
        <taxon>Valvatida</taxon>
        <taxon>Asterinidae</taxon>
        <taxon>Patiria</taxon>
    </lineage>
</organism>
<feature type="transmembrane region" description="Helical" evidence="1">
    <location>
        <begin position="198"/>
        <end position="217"/>
    </location>
</feature>
<dbReference type="GO" id="GO:0008028">
    <property type="term" value="F:monocarboxylic acid transmembrane transporter activity"/>
    <property type="evidence" value="ECO:0007669"/>
    <property type="project" value="TreeGrafter"/>
</dbReference>
<dbReference type="EnsemblMetazoa" id="XM_038203384.1">
    <property type="protein sequence ID" value="XP_038059312.1"/>
    <property type="gene ID" value="LOC119730468"/>
</dbReference>
<protein>
    <submittedName>
        <fullName evidence="2">Uncharacterized protein</fullName>
    </submittedName>
</protein>
<evidence type="ECO:0000256" key="1">
    <source>
        <dbReference type="SAM" id="Phobius"/>
    </source>
</evidence>
<evidence type="ECO:0000313" key="3">
    <source>
        <dbReference type="Proteomes" id="UP000887568"/>
    </source>
</evidence>
<evidence type="ECO:0000313" key="2">
    <source>
        <dbReference type="EnsemblMetazoa" id="XP_038059312.1"/>
    </source>
</evidence>
<keyword evidence="1" id="KW-0472">Membrane</keyword>
<keyword evidence="1" id="KW-1133">Transmembrane helix</keyword>
<feature type="transmembrane region" description="Helical" evidence="1">
    <location>
        <begin position="359"/>
        <end position="377"/>
    </location>
</feature>
<feature type="transmembrane region" description="Helical" evidence="1">
    <location>
        <begin position="303"/>
        <end position="320"/>
    </location>
</feature>
<feature type="transmembrane region" description="Helical" evidence="1">
    <location>
        <begin position="332"/>
        <end position="353"/>
    </location>
</feature>
<dbReference type="PANTHER" id="PTHR11360:SF303">
    <property type="entry name" value="MAJOR FACILITATOR SUPERFAMILY (MFS) PROFILE DOMAIN-CONTAINING PROTEIN"/>
    <property type="match status" value="1"/>
</dbReference>
<dbReference type="GeneID" id="119730468"/>
<feature type="transmembrane region" description="Helical" evidence="1">
    <location>
        <begin position="107"/>
        <end position="125"/>
    </location>
</feature>
<name>A0A914A625_PATMI</name>
<dbReference type="Gene3D" id="1.20.1250.20">
    <property type="entry name" value="MFS general substrate transporter like domains"/>
    <property type="match status" value="1"/>
</dbReference>
<sequence>MSAIRQRVMASSAGGSDGRARWFALLAMWTRLFIWSAIFKTIGMMLPLLQDQFNTTAWILGWITSTIGTASGLFAPTHSYQDQLFPNQSSSSAAITSRLMGRWLGPGYVIMTCGAMIGVSVITASFATSPVHLTCAFILPLGIGFGISGVLIKEAIARCFTTNYATATGIARTGDSIGLLMCAPIVQVFIDTYGWRGAMLLVGAISMHLLVCGALMLRAGAPSASRYQKLPADDGISEHPSQLPSRCTAFYKNLLQIFDIRLLSDFRYWSVAIISCCTKYAFEMWVIYFVSQAQSNGFSLQDAATFVTVGGVGGLIAKLVQGFFLDRGVISSFHLTAIAVAICSASYCATPWLTSYWPMMTSSLLILTSSGALSCLQDVLSKQVLGVDLLVGTFGWTSFTGAILVFSLGYLPGWLFDTTGSYTTAFVFIGSMQFLPMFPLLILRYYRCFEADAQGQLQ</sequence>
<proteinExistence type="predicted"/>
<dbReference type="OrthoDB" id="8055603at2759"/>
<dbReference type="InterPro" id="IPR050327">
    <property type="entry name" value="Proton-linked_MCT"/>
</dbReference>
<feature type="transmembrane region" description="Helical" evidence="1">
    <location>
        <begin position="58"/>
        <end position="75"/>
    </location>
</feature>
<reference evidence="2" key="1">
    <citation type="submission" date="2022-11" db="UniProtKB">
        <authorList>
            <consortium name="EnsemblMetazoa"/>
        </authorList>
    </citation>
    <scope>IDENTIFICATION</scope>
</reference>
<dbReference type="Pfam" id="PF07690">
    <property type="entry name" value="MFS_1"/>
    <property type="match status" value="1"/>
</dbReference>
<keyword evidence="3" id="KW-1185">Reference proteome</keyword>
<dbReference type="SUPFAM" id="SSF103473">
    <property type="entry name" value="MFS general substrate transporter"/>
    <property type="match status" value="1"/>
</dbReference>
<feature type="transmembrane region" description="Helical" evidence="1">
    <location>
        <begin position="389"/>
        <end position="410"/>
    </location>
</feature>